<dbReference type="Proteomes" id="UP001174694">
    <property type="component" value="Unassembled WGS sequence"/>
</dbReference>
<feature type="region of interest" description="Disordered" evidence="1">
    <location>
        <begin position="158"/>
        <end position="214"/>
    </location>
</feature>
<reference evidence="2" key="1">
    <citation type="submission" date="2022-07" db="EMBL/GenBank/DDBJ databases">
        <title>Fungi with potential for degradation of polypropylene.</title>
        <authorList>
            <person name="Gostincar C."/>
        </authorList>
    </citation>
    <scope>NUCLEOTIDE SEQUENCE</scope>
    <source>
        <strain evidence="2">EXF-13308</strain>
    </source>
</reference>
<organism evidence="2 3">
    <name type="scientific">Pleurostoma richardsiae</name>
    <dbReference type="NCBI Taxonomy" id="41990"/>
    <lineage>
        <taxon>Eukaryota</taxon>
        <taxon>Fungi</taxon>
        <taxon>Dikarya</taxon>
        <taxon>Ascomycota</taxon>
        <taxon>Pezizomycotina</taxon>
        <taxon>Sordariomycetes</taxon>
        <taxon>Sordariomycetidae</taxon>
        <taxon>Calosphaeriales</taxon>
        <taxon>Pleurostomataceae</taxon>
        <taxon>Pleurostoma</taxon>
    </lineage>
</organism>
<accession>A0AA38VVR3</accession>
<sequence>MPARTSDSAMAAPAKRFELPVLDLKLGSLTEGTDIPPPLPSPVLEQRPKTPPKETKEARNGAARANGAGATESPQSIVSTNGVKRSADDVPVSPTGSNRQGSIRRLFSRNLLNAAYNDSESVVHTGLESRPTSRSNVSVLDDKRSKRSSGWFRRLRGEHSATTTAGDKRSSRVFDDVKKPVGPPPPMIPELSSWSKVDLHDDGSLGNDLFKNIK</sequence>
<keyword evidence="3" id="KW-1185">Reference proteome</keyword>
<feature type="region of interest" description="Disordered" evidence="1">
    <location>
        <begin position="28"/>
        <end position="101"/>
    </location>
</feature>
<feature type="compositionally biased region" description="Polar residues" evidence="1">
    <location>
        <begin position="72"/>
        <end position="83"/>
    </location>
</feature>
<feature type="compositionally biased region" description="Basic and acidic residues" evidence="1">
    <location>
        <begin position="46"/>
        <end position="59"/>
    </location>
</feature>
<dbReference type="AlphaFoldDB" id="A0AA38VVR3"/>
<evidence type="ECO:0000256" key="1">
    <source>
        <dbReference type="SAM" id="MobiDB-lite"/>
    </source>
</evidence>
<evidence type="ECO:0000313" key="3">
    <source>
        <dbReference type="Proteomes" id="UP001174694"/>
    </source>
</evidence>
<gene>
    <name evidence="2" type="ORF">NKR23_g1964</name>
</gene>
<comment type="caution">
    <text evidence="2">The sequence shown here is derived from an EMBL/GenBank/DDBJ whole genome shotgun (WGS) entry which is preliminary data.</text>
</comment>
<feature type="compositionally biased region" description="Low complexity" evidence="1">
    <location>
        <begin position="60"/>
        <end position="70"/>
    </location>
</feature>
<dbReference type="EMBL" id="JANBVO010000003">
    <property type="protein sequence ID" value="KAJ9155589.1"/>
    <property type="molecule type" value="Genomic_DNA"/>
</dbReference>
<proteinExistence type="predicted"/>
<evidence type="ECO:0000313" key="2">
    <source>
        <dbReference type="EMBL" id="KAJ9155589.1"/>
    </source>
</evidence>
<protein>
    <submittedName>
        <fullName evidence="2">Uncharacterized protein</fullName>
    </submittedName>
</protein>
<feature type="compositionally biased region" description="Basic and acidic residues" evidence="1">
    <location>
        <begin position="166"/>
        <end position="179"/>
    </location>
</feature>
<name>A0AA38VVR3_9PEZI</name>